<keyword evidence="1" id="KW-0496">Mitochondrion</keyword>
<protein>
    <submittedName>
        <fullName evidence="1">Uncharacterized protein</fullName>
    </submittedName>
</protein>
<organism evidence="1">
    <name type="scientific">Picea sitchensis</name>
    <name type="common">Sitka spruce</name>
    <name type="synonym">Pinus sitchensis</name>
    <dbReference type="NCBI Taxonomy" id="3332"/>
    <lineage>
        <taxon>Eukaryota</taxon>
        <taxon>Viridiplantae</taxon>
        <taxon>Streptophyta</taxon>
        <taxon>Embryophyta</taxon>
        <taxon>Tracheophyta</taxon>
        <taxon>Spermatophyta</taxon>
        <taxon>Pinopsida</taxon>
        <taxon>Pinidae</taxon>
        <taxon>Conifers I</taxon>
        <taxon>Pinales</taxon>
        <taxon>Pinaceae</taxon>
        <taxon>Picea</taxon>
    </lineage>
</organism>
<gene>
    <name evidence="1" type="primary">orf03882</name>
    <name evidence="1" type="ORF">Q903MT_gene3859</name>
</gene>
<geneLocation type="mitochondrion" evidence="1"/>
<evidence type="ECO:0000313" key="1">
    <source>
        <dbReference type="EMBL" id="QHR89837.1"/>
    </source>
</evidence>
<accession>A0A6B9XW15</accession>
<dbReference type="AlphaFoldDB" id="A0A6B9XW15"/>
<reference evidence="1" key="1">
    <citation type="submission" date="2019-03" db="EMBL/GenBank/DDBJ databases">
        <title>Largest Complete Mitochondrial Genome of a Gymnosperm, Sitka Spruce (Picea sitchensis), Indicates Complex Physical Structure.</title>
        <authorList>
            <person name="Jackman S.D."/>
            <person name="Coombe L."/>
            <person name="Warren R."/>
            <person name="Kirk H."/>
            <person name="Trinh E."/>
            <person name="McLeod T."/>
            <person name="Pleasance S."/>
            <person name="Pandoh P."/>
            <person name="Zhao Y."/>
            <person name="Coope R."/>
            <person name="Bousquet J."/>
            <person name="Bohlmann J.C."/>
            <person name="Jones S.J.M."/>
            <person name="Birol I."/>
        </authorList>
    </citation>
    <scope>NUCLEOTIDE SEQUENCE</scope>
    <source>
        <strain evidence="1">Q903</strain>
    </source>
</reference>
<name>A0A6B9XW15_PICSI</name>
<proteinExistence type="predicted"/>
<sequence length="77" mass="8994">MFLILFGLKDGLSFIFRKGCFSNPIAYFIFVGDFGLRLLRFHFSHRSLDIGVSMRRRWSMVPLVGSRSSRNTFVHFS</sequence>
<dbReference type="EMBL" id="MK697699">
    <property type="protein sequence ID" value="QHR89837.1"/>
    <property type="molecule type" value="Genomic_DNA"/>
</dbReference>